<keyword evidence="1" id="KW-0732">Signal</keyword>
<dbReference type="OrthoDB" id="6211339at2"/>
<dbReference type="RefSeq" id="WP_115934390.1">
    <property type="nucleotide sequence ID" value="NZ_QRDW01000001.1"/>
</dbReference>
<evidence type="ECO:0000256" key="1">
    <source>
        <dbReference type="SAM" id="SignalP"/>
    </source>
</evidence>
<dbReference type="Gene3D" id="3.40.50.2300">
    <property type="match status" value="2"/>
</dbReference>
<dbReference type="Pfam" id="PF04392">
    <property type="entry name" value="ABC_sub_bind"/>
    <property type="match status" value="1"/>
</dbReference>
<name>A0A3D9HUQ8_9PROT</name>
<dbReference type="AlphaFoldDB" id="A0A3D9HUQ8"/>
<organism evidence="2 3">
    <name type="scientific">Aestuariispira insulae</name>
    <dbReference type="NCBI Taxonomy" id="1461337"/>
    <lineage>
        <taxon>Bacteria</taxon>
        <taxon>Pseudomonadati</taxon>
        <taxon>Pseudomonadota</taxon>
        <taxon>Alphaproteobacteria</taxon>
        <taxon>Rhodospirillales</taxon>
        <taxon>Kiloniellaceae</taxon>
        <taxon>Aestuariispira</taxon>
    </lineage>
</organism>
<dbReference type="InterPro" id="IPR007487">
    <property type="entry name" value="ABC_transpt-TYRBP-like"/>
</dbReference>
<dbReference type="PANTHER" id="PTHR35271:SF1">
    <property type="entry name" value="ABC TRANSPORTER, SUBSTRATE-BINDING LIPOPROTEIN"/>
    <property type="match status" value="1"/>
</dbReference>
<dbReference type="EMBL" id="QRDW01000001">
    <property type="protein sequence ID" value="RED53232.1"/>
    <property type="molecule type" value="Genomic_DNA"/>
</dbReference>
<feature type="chain" id="PRO_5017704931" evidence="1">
    <location>
        <begin position="24"/>
        <end position="395"/>
    </location>
</feature>
<evidence type="ECO:0000313" key="3">
    <source>
        <dbReference type="Proteomes" id="UP000256845"/>
    </source>
</evidence>
<proteinExistence type="predicted"/>
<dbReference type="Proteomes" id="UP000256845">
    <property type="component" value="Unassembled WGS sequence"/>
</dbReference>
<evidence type="ECO:0000313" key="2">
    <source>
        <dbReference type="EMBL" id="RED53232.1"/>
    </source>
</evidence>
<keyword evidence="3" id="KW-1185">Reference proteome</keyword>
<dbReference type="SUPFAM" id="SSF53822">
    <property type="entry name" value="Periplasmic binding protein-like I"/>
    <property type="match status" value="1"/>
</dbReference>
<reference evidence="2 3" key="1">
    <citation type="submission" date="2018-07" db="EMBL/GenBank/DDBJ databases">
        <title>Genomic Encyclopedia of Type Strains, Phase III (KMG-III): the genomes of soil and plant-associated and newly described type strains.</title>
        <authorList>
            <person name="Whitman W."/>
        </authorList>
    </citation>
    <scope>NUCLEOTIDE SEQUENCE [LARGE SCALE GENOMIC DNA]</scope>
    <source>
        <strain evidence="2 3">CECT 8488</strain>
    </source>
</reference>
<protein>
    <submittedName>
        <fullName evidence="2">Putative ABC transport system substrate-binding protein</fullName>
    </submittedName>
</protein>
<accession>A0A3D9HUQ8</accession>
<sequence>MSARLFFKSFLISVFFFSAPLHAESRLDWLQLDDMVLSHYELRSTADSPQRLTLKTKALDENLSGYRKVLGLIPSASVVAYSTTINTFTSEFTRAGEALELELWYYDSVKEEADQAIKWAEENDFDLVLTIGSSAAKYAYKNYQNGHLPVVTAAAKDPVLRGQMPDYESGSGTNIAYTSINVPIRTLNAYLTQLLPNLKNIAVLYDNTNDSAIETQVTPLVAFAETADYQILKLAVQSPDTVLTDLRAIMPEAIARMRKTDPELKSSLFLLTGSTSVYQEIRLVNALSDGLPVVALLPDVVREGDDSAVVSIGSTMAATVRLSSHYALQILRGVSAPGDLKVGFVSPPEIAISFRKARQIGLKIPFRFMEQASFIYDYEGHPVRINGQLVESRYQ</sequence>
<gene>
    <name evidence="2" type="ORF">DFP90_10114</name>
</gene>
<comment type="caution">
    <text evidence="2">The sequence shown here is derived from an EMBL/GenBank/DDBJ whole genome shotgun (WGS) entry which is preliminary data.</text>
</comment>
<feature type="signal peptide" evidence="1">
    <location>
        <begin position="1"/>
        <end position="23"/>
    </location>
</feature>
<dbReference type="InterPro" id="IPR028082">
    <property type="entry name" value="Peripla_BP_I"/>
</dbReference>
<dbReference type="PANTHER" id="PTHR35271">
    <property type="entry name" value="ABC TRANSPORTER, SUBSTRATE-BINDING LIPOPROTEIN-RELATED"/>
    <property type="match status" value="1"/>
</dbReference>